<dbReference type="SUPFAM" id="SSF81338">
    <property type="entry name" value="Aquaporin-like"/>
    <property type="match status" value="1"/>
</dbReference>
<proteinExistence type="inferred from homology"/>
<evidence type="ECO:0000313" key="10">
    <source>
        <dbReference type="Proteomes" id="UP000267029"/>
    </source>
</evidence>
<evidence type="ECO:0000313" key="9">
    <source>
        <dbReference type="EMBL" id="VDD77510.1"/>
    </source>
</evidence>
<accession>A0A0R3U9B5</accession>
<evidence type="ECO:0000256" key="4">
    <source>
        <dbReference type="ARBA" id="ARBA00022692"/>
    </source>
</evidence>
<dbReference type="AlphaFoldDB" id="A0A0R3U9B5"/>
<protein>
    <recommendedName>
        <fullName evidence="11">Aquaporin</fullName>
    </recommendedName>
</protein>
<dbReference type="InterPro" id="IPR050363">
    <property type="entry name" value="MIP/Aquaporin"/>
</dbReference>
<keyword evidence="10" id="KW-1185">Reference proteome</keyword>
<dbReference type="PANTHER" id="PTHR43829">
    <property type="entry name" value="AQUAPORIN OR AQUAGLYCEROPORIN RELATED"/>
    <property type="match status" value="1"/>
</dbReference>
<feature type="transmembrane region" description="Helical" evidence="8">
    <location>
        <begin position="190"/>
        <end position="207"/>
    </location>
</feature>
<evidence type="ECO:0000256" key="7">
    <source>
        <dbReference type="RuleBase" id="RU000477"/>
    </source>
</evidence>
<evidence type="ECO:0000256" key="2">
    <source>
        <dbReference type="ARBA" id="ARBA00006175"/>
    </source>
</evidence>
<keyword evidence="3 7" id="KW-0813">Transport</keyword>
<organism evidence="9 10">
    <name type="scientific">Mesocestoides corti</name>
    <name type="common">Flatworm</name>
    <dbReference type="NCBI Taxonomy" id="53468"/>
    <lineage>
        <taxon>Eukaryota</taxon>
        <taxon>Metazoa</taxon>
        <taxon>Spiralia</taxon>
        <taxon>Lophotrochozoa</taxon>
        <taxon>Platyhelminthes</taxon>
        <taxon>Cestoda</taxon>
        <taxon>Eucestoda</taxon>
        <taxon>Cyclophyllidea</taxon>
        <taxon>Mesocestoididae</taxon>
        <taxon>Mesocestoides</taxon>
    </lineage>
</organism>
<dbReference type="Pfam" id="PF00230">
    <property type="entry name" value="MIP"/>
    <property type="match status" value="1"/>
</dbReference>
<evidence type="ECO:0000256" key="8">
    <source>
        <dbReference type="SAM" id="Phobius"/>
    </source>
</evidence>
<evidence type="ECO:0000256" key="5">
    <source>
        <dbReference type="ARBA" id="ARBA00022989"/>
    </source>
</evidence>
<keyword evidence="5 8" id="KW-1133">Transmembrane helix</keyword>
<dbReference type="PRINTS" id="PR00783">
    <property type="entry name" value="MINTRINSICP"/>
</dbReference>
<dbReference type="Proteomes" id="UP000267029">
    <property type="component" value="Unassembled WGS sequence"/>
</dbReference>
<comment type="subcellular location">
    <subcellularLocation>
        <location evidence="1">Membrane</location>
        <topology evidence="1">Multi-pass membrane protein</topology>
    </subcellularLocation>
</comment>
<dbReference type="STRING" id="53468.A0A0R3U9B5"/>
<evidence type="ECO:0000256" key="6">
    <source>
        <dbReference type="ARBA" id="ARBA00023136"/>
    </source>
</evidence>
<reference evidence="9 10" key="1">
    <citation type="submission" date="2018-10" db="EMBL/GenBank/DDBJ databases">
        <authorList>
            <consortium name="Pathogen Informatics"/>
        </authorList>
    </citation>
    <scope>NUCLEOTIDE SEQUENCE [LARGE SCALE GENOMIC DNA]</scope>
</reference>
<feature type="transmembrane region" description="Helical" evidence="8">
    <location>
        <begin position="61"/>
        <end position="80"/>
    </location>
</feature>
<dbReference type="Gene3D" id="1.20.1080.10">
    <property type="entry name" value="Glycerol uptake facilitator protein"/>
    <property type="match status" value="1"/>
</dbReference>
<dbReference type="GO" id="GO:0005886">
    <property type="term" value="C:plasma membrane"/>
    <property type="evidence" value="ECO:0007669"/>
    <property type="project" value="TreeGrafter"/>
</dbReference>
<evidence type="ECO:0000256" key="3">
    <source>
        <dbReference type="ARBA" id="ARBA00022448"/>
    </source>
</evidence>
<dbReference type="OrthoDB" id="3222at2759"/>
<keyword evidence="6 8" id="KW-0472">Membrane</keyword>
<name>A0A0R3U9B5_MESCO</name>
<dbReference type="PANTHER" id="PTHR43829:SF9">
    <property type="entry name" value="AQUAPORIN-9"/>
    <property type="match status" value="1"/>
</dbReference>
<sequence length="291" mass="31582">MKHITSAYVKWKRGLADKVRLTKHRLVRTLLAECLGTAILVAFGTGVAAQSKLTEGEFGTTLAVSLGYAAGMSLALFVVGSRSPGLCNPSVAFANALVGRLDFLKMLLFWLAQLIGAFLGTLVVLAIYWEKVMDYTNLHDNGILNMSSTGTIFSSTANGSTSELCSSQVIIGMMTIVGIMAILDKNNWNAPHFYVIIYSAVVEFLLFDDFTVQSTSSNNPALDLGGRLALLITGWGASAFTFKDYAFWIFLVMPFVGTLCGVLLYELVIGIHLPGAGEDSKNFEDNFKEEE</sequence>
<comment type="similarity">
    <text evidence="2 7">Belongs to the MIP/aquaporin (TC 1.A.8) family.</text>
</comment>
<keyword evidence="4 7" id="KW-0812">Transmembrane</keyword>
<feature type="transmembrane region" description="Helical" evidence="8">
    <location>
        <begin position="166"/>
        <end position="183"/>
    </location>
</feature>
<dbReference type="InterPro" id="IPR023271">
    <property type="entry name" value="Aquaporin-like"/>
</dbReference>
<gene>
    <name evidence="9" type="ORF">MCOS_LOCUS3513</name>
</gene>
<feature type="transmembrane region" description="Helical" evidence="8">
    <location>
        <begin position="30"/>
        <end position="49"/>
    </location>
</feature>
<dbReference type="InterPro" id="IPR000425">
    <property type="entry name" value="MIP"/>
</dbReference>
<feature type="transmembrane region" description="Helical" evidence="8">
    <location>
        <begin position="245"/>
        <end position="265"/>
    </location>
</feature>
<dbReference type="EMBL" id="UXSR01000826">
    <property type="protein sequence ID" value="VDD77510.1"/>
    <property type="molecule type" value="Genomic_DNA"/>
</dbReference>
<dbReference type="GO" id="GO:0015254">
    <property type="term" value="F:glycerol channel activity"/>
    <property type="evidence" value="ECO:0007669"/>
    <property type="project" value="TreeGrafter"/>
</dbReference>
<evidence type="ECO:0008006" key="11">
    <source>
        <dbReference type="Google" id="ProtNLM"/>
    </source>
</evidence>
<evidence type="ECO:0000256" key="1">
    <source>
        <dbReference type="ARBA" id="ARBA00004141"/>
    </source>
</evidence>
<feature type="transmembrane region" description="Helical" evidence="8">
    <location>
        <begin position="107"/>
        <end position="129"/>
    </location>
</feature>